<reference evidence="1 2" key="1">
    <citation type="submission" date="2020-01" db="EMBL/GenBank/DDBJ databases">
        <title>Identification and distribution of gene clusters putatively required for synthesis of sphingolipid metabolism inhibitors in phylogenetically diverse species of the filamentous fungus Fusarium.</title>
        <authorList>
            <person name="Kim H.-S."/>
            <person name="Busman M."/>
            <person name="Brown D.W."/>
            <person name="Divon H."/>
            <person name="Uhlig S."/>
            <person name="Proctor R.H."/>
        </authorList>
    </citation>
    <scope>NUCLEOTIDE SEQUENCE [LARGE SCALE GENOMIC DNA]</scope>
    <source>
        <strain evidence="1 2">NRRL 20459</strain>
    </source>
</reference>
<dbReference type="Proteomes" id="UP000554235">
    <property type="component" value="Unassembled WGS sequence"/>
</dbReference>
<dbReference type="EMBL" id="JAADYS010001153">
    <property type="protein sequence ID" value="KAF4464696.1"/>
    <property type="molecule type" value="Genomic_DNA"/>
</dbReference>
<evidence type="ECO:0000313" key="2">
    <source>
        <dbReference type="Proteomes" id="UP000554235"/>
    </source>
</evidence>
<dbReference type="OrthoDB" id="4191831at2759"/>
<protein>
    <recommendedName>
        <fullName evidence="3">F-box domain-containing protein</fullName>
    </recommendedName>
</protein>
<name>A0A8H4L9K7_9HYPO</name>
<organism evidence="1 2">
    <name type="scientific">Fusarium albosuccineum</name>
    <dbReference type="NCBI Taxonomy" id="1237068"/>
    <lineage>
        <taxon>Eukaryota</taxon>
        <taxon>Fungi</taxon>
        <taxon>Dikarya</taxon>
        <taxon>Ascomycota</taxon>
        <taxon>Pezizomycotina</taxon>
        <taxon>Sordariomycetes</taxon>
        <taxon>Hypocreomycetidae</taxon>
        <taxon>Hypocreales</taxon>
        <taxon>Nectriaceae</taxon>
        <taxon>Fusarium</taxon>
        <taxon>Fusarium decemcellulare species complex</taxon>
    </lineage>
</organism>
<sequence length="459" mass="50651">MAQASLLDCPKEVQLAIAEYLAPSDLVILSRASQGLHRLAEPLIYSAIEVSWTLQCHPPVTQLLRTLLEKPEIASRVRRLDLCGHGLTNEFGDLEKSDILPSTVPLPIGKLSEAVKNIEVSKTADTWIDKVQLGATDAVVALLISLMPSLEWLSLSANWTNETRFLGTMFRSALCDTHKDASNHQPTRFVSLKHVSLSPAIDTEKHLDPENTADALALFYLPKIQHLSVSIDNPTRFSWPSSAPPNPKFLSSLELHRIRESRILPILSVTEGLKKLRYNWIYRGDLDSEVSSRIVRLDMMATAFAKASNSLEELEIHAETLPAASEGEYEPPEVTLQGSLTQLSKMHRLKRLYVPWGFLIGSDDYATTGRIGPALPPSLEHLTLAGGFVECEELDDPDDTMISTFQMELESGSLAHLTSLKAVCLPKSCFTGGISDACKKKLDSLSARFNLMLAVEPGY</sequence>
<gene>
    <name evidence="1" type="ORF">FALBO_8466</name>
</gene>
<evidence type="ECO:0008006" key="3">
    <source>
        <dbReference type="Google" id="ProtNLM"/>
    </source>
</evidence>
<dbReference type="InterPro" id="IPR032675">
    <property type="entry name" value="LRR_dom_sf"/>
</dbReference>
<dbReference type="Gene3D" id="3.80.10.10">
    <property type="entry name" value="Ribonuclease Inhibitor"/>
    <property type="match status" value="1"/>
</dbReference>
<keyword evidence="2" id="KW-1185">Reference proteome</keyword>
<evidence type="ECO:0000313" key="1">
    <source>
        <dbReference type="EMBL" id="KAF4464696.1"/>
    </source>
</evidence>
<comment type="caution">
    <text evidence="1">The sequence shown here is derived from an EMBL/GenBank/DDBJ whole genome shotgun (WGS) entry which is preliminary data.</text>
</comment>
<dbReference type="AlphaFoldDB" id="A0A8H4L9K7"/>
<dbReference type="SUPFAM" id="SSF52047">
    <property type="entry name" value="RNI-like"/>
    <property type="match status" value="1"/>
</dbReference>
<proteinExistence type="predicted"/>
<accession>A0A8H4L9K7</accession>